<dbReference type="PANTHER" id="PTHR37424">
    <property type="entry name" value="BACTERIOFERRITIN-ASSOCIATED FERREDOXIN"/>
    <property type="match status" value="1"/>
</dbReference>
<keyword evidence="12" id="KW-1185">Reference proteome</keyword>
<sequence length="79" mass="8493">MIVCHCEVVSDRDIRAAVDGSAHTLAQVCRSTGAGTDCGGCVFGVRAVIESYTRQDHVTLHQPLEETDAATQPPRRRVA</sequence>
<keyword evidence="3" id="KW-0479">Metal-binding</keyword>
<dbReference type="Gene3D" id="1.10.10.1100">
    <property type="entry name" value="BFD-like [2Fe-2S]-binding domain"/>
    <property type="match status" value="1"/>
</dbReference>
<evidence type="ECO:0000313" key="12">
    <source>
        <dbReference type="Proteomes" id="UP001157126"/>
    </source>
</evidence>
<name>A0ABQ6IRA6_9MICO</name>
<dbReference type="RefSeq" id="WP_284304140.1">
    <property type="nucleotide sequence ID" value="NZ_BSUO01000001.1"/>
</dbReference>
<evidence type="ECO:0000256" key="9">
    <source>
        <dbReference type="SAM" id="MobiDB-lite"/>
    </source>
</evidence>
<feature type="domain" description="BFD-like [2Fe-2S]-binding" evidence="10">
    <location>
        <begin position="2"/>
        <end position="50"/>
    </location>
</feature>
<feature type="region of interest" description="Disordered" evidence="9">
    <location>
        <begin position="60"/>
        <end position="79"/>
    </location>
</feature>
<keyword evidence="1" id="KW-0813">Transport</keyword>
<dbReference type="EMBL" id="BSUO01000001">
    <property type="protein sequence ID" value="GMA40437.1"/>
    <property type="molecule type" value="Genomic_DNA"/>
</dbReference>
<dbReference type="Pfam" id="PF04324">
    <property type="entry name" value="Fer2_BFD"/>
    <property type="match status" value="1"/>
</dbReference>
<evidence type="ECO:0000256" key="3">
    <source>
        <dbReference type="ARBA" id="ARBA00022723"/>
    </source>
</evidence>
<reference evidence="12" key="1">
    <citation type="journal article" date="2019" name="Int. J. Syst. Evol. Microbiol.">
        <title>The Global Catalogue of Microorganisms (GCM) 10K type strain sequencing project: providing services to taxonomists for standard genome sequencing and annotation.</title>
        <authorList>
            <consortium name="The Broad Institute Genomics Platform"/>
            <consortium name="The Broad Institute Genome Sequencing Center for Infectious Disease"/>
            <person name="Wu L."/>
            <person name="Ma J."/>
        </authorList>
    </citation>
    <scope>NUCLEOTIDE SEQUENCE [LARGE SCALE GENOMIC DNA]</scope>
    <source>
        <strain evidence="12">NBRC 113072</strain>
    </source>
</reference>
<dbReference type="InterPro" id="IPR041854">
    <property type="entry name" value="BFD-like_2Fe2S-bd_dom_sf"/>
</dbReference>
<dbReference type="InterPro" id="IPR007419">
    <property type="entry name" value="BFD-like_2Fe2S-bd_dom"/>
</dbReference>
<evidence type="ECO:0000313" key="11">
    <source>
        <dbReference type="EMBL" id="GMA40437.1"/>
    </source>
</evidence>
<dbReference type="InterPro" id="IPR052371">
    <property type="entry name" value="BFD-associated_ferredoxin"/>
</dbReference>
<keyword evidence="2" id="KW-0001">2Fe-2S</keyword>
<comment type="similarity">
    <text evidence="8">Belongs to the Bfd family.</text>
</comment>
<evidence type="ECO:0000259" key="10">
    <source>
        <dbReference type="Pfam" id="PF04324"/>
    </source>
</evidence>
<evidence type="ECO:0000256" key="6">
    <source>
        <dbReference type="ARBA" id="ARBA00023014"/>
    </source>
</evidence>
<evidence type="ECO:0000256" key="1">
    <source>
        <dbReference type="ARBA" id="ARBA00022448"/>
    </source>
</evidence>
<evidence type="ECO:0000256" key="5">
    <source>
        <dbReference type="ARBA" id="ARBA00023004"/>
    </source>
</evidence>
<comment type="caution">
    <text evidence="11">The sequence shown here is derived from an EMBL/GenBank/DDBJ whole genome shotgun (WGS) entry which is preliminary data.</text>
</comment>
<dbReference type="Proteomes" id="UP001157126">
    <property type="component" value="Unassembled WGS sequence"/>
</dbReference>
<keyword evidence="5" id="KW-0408">Iron</keyword>
<keyword evidence="4" id="KW-0249">Electron transport</keyword>
<proteinExistence type="inferred from homology"/>
<evidence type="ECO:0000256" key="7">
    <source>
        <dbReference type="ARBA" id="ARBA00039386"/>
    </source>
</evidence>
<dbReference type="PANTHER" id="PTHR37424:SF1">
    <property type="entry name" value="BACTERIOFERRITIN-ASSOCIATED FERREDOXIN"/>
    <property type="match status" value="1"/>
</dbReference>
<evidence type="ECO:0000256" key="4">
    <source>
        <dbReference type="ARBA" id="ARBA00022982"/>
    </source>
</evidence>
<organism evidence="11 12">
    <name type="scientific">Mobilicoccus caccae</name>
    <dbReference type="NCBI Taxonomy" id="1859295"/>
    <lineage>
        <taxon>Bacteria</taxon>
        <taxon>Bacillati</taxon>
        <taxon>Actinomycetota</taxon>
        <taxon>Actinomycetes</taxon>
        <taxon>Micrococcales</taxon>
        <taxon>Dermatophilaceae</taxon>
        <taxon>Mobilicoccus</taxon>
    </lineage>
</organism>
<protein>
    <recommendedName>
        <fullName evidence="7">Bacterioferritin-associated ferredoxin</fullName>
    </recommendedName>
</protein>
<accession>A0ABQ6IRA6</accession>
<gene>
    <name evidence="11" type="ORF">GCM10025883_24820</name>
</gene>
<evidence type="ECO:0000256" key="2">
    <source>
        <dbReference type="ARBA" id="ARBA00022714"/>
    </source>
</evidence>
<keyword evidence="6" id="KW-0411">Iron-sulfur</keyword>
<evidence type="ECO:0000256" key="8">
    <source>
        <dbReference type="ARBA" id="ARBA00046332"/>
    </source>
</evidence>